<sequence>MVERPSLYAARIFQLTLELGHHSDGEIIEWLHRHTEPSIIAAIGIGVAPVALISSSVIAPLLSHSVKPPQRQPTPFSTITPTTSCACFSPPARLQPVTSSPICSPLVSRASLRRSCALCSPSLAHFLCTLSRRRSYLSAVLDFAQSSTDSLIPTTETELLKFPSVTCTVVRLWGTSSFHHTW</sequence>
<keyword evidence="5" id="KW-0539">Nucleus</keyword>
<dbReference type="Proteomes" id="UP001341840">
    <property type="component" value="Unassembled WGS sequence"/>
</dbReference>
<name>A0ABU6TE37_9FABA</name>
<evidence type="ECO:0000256" key="3">
    <source>
        <dbReference type="ARBA" id="ARBA00023125"/>
    </source>
</evidence>
<evidence type="ECO:0000259" key="6">
    <source>
        <dbReference type="PROSITE" id="PS51369"/>
    </source>
</evidence>
<dbReference type="PROSITE" id="PS51369">
    <property type="entry name" value="TCP"/>
    <property type="match status" value="1"/>
</dbReference>
<evidence type="ECO:0000256" key="4">
    <source>
        <dbReference type="ARBA" id="ARBA00023163"/>
    </source>
</evidence>
<gene>
    <name evidence="7" type="ORF">PIB30_035218</name>
</gene>
<dbReference type="EMBL" id="JASCZI010090788">
    <property type="protein sequence ID" value="MED6146516.1"/>
    <property type="molecule type" value="Genomic_DNA"/>
</dbReference>
<organism evidence="7 8">
    <name type="scientific">Stylosanthes scabra</name>
    <dbReference type="NCBI Taxonomy" id="79078"/>
    <lineage>
        <taxon>Eukaryota</taxon>
        <taxon>Viridiplantae</taxon>
        <taxon>Streptophyta</taxon>
        <taxon>Embryophyta</taxon>
        <taxon>Tracheophyta</taxon>
        <taxon>Spermatophyta</taxon>
        <taxon>Magnoliopsida</taxon>
        <taxon>eudicotyledons</taxon>
        <taxon>Gunneridae</taxon>
        <taxon>Pentapetalae</taxon>
        <taxon>rosids</taxon>
        <taxon>fabids</taxon>
        <taxon>Fabales</taxon>
        <taxon>Fabaceae</taxon>
        <taxon>Papilionoideae</taxon>
        <taxon>50 kb inversion clade</taxon>
        <taxon>dalbergioids sensu lato</taxon>
        <taxon>Dalbergieae</taxon>
        <taxon>Pterocarpus clade</taxon>
        <taxon>Stylosanthes</taxon>
    </lineage>
</organism>
<evidence type="ECO:0000313" key="7">
    <source>
        <dbReference type="EMBL" id="MED6146516.1"/>
    </source>
</evidence>
<evidence type="ECO:0000256" key="1">
    <source>
        <dbReference type="ARBA" id="ARBA00004123"/>
    </source>
</evidence>
<dbReference type="InterPro" id="IPR005333">
    <property type="entry name" value="Transcription_factor_TCP"/>
</dbReference>
<feature type="domain" description="TCP" evidence="6">
    <location>
        <begin position="1"/>
        <end position="42"/>
    </location>
</feature>
<protein>
    <recommendedName>
        <fullName evidence="6">TCP domain-containing protein</fullName>
    </recommendedName>
</protein>
<evidence type="ECO:0000313" key="8">
    <source>
        <dbReference type="Proteomes" id="UP001341840"/>
    </source>
</evidence>
<keyword evidence="8" id="KW-1185">Reference proteome</keyword>
<keyword evidence="2" id="KW-0805">Transcription regulation</keyword>
<comment type="caution">
    <text evidence="7">The sequence shown here is derived from an EMBL/GenBank/DDBJ whole genome shotgun (WGS) entry which is preliminary data.</text>
</comment>
<dbReference type="PANTHER" id="PTHR31072">
    <property type="entry name" value="TRANSCRIPTION FACTOR TCP4-RELATED"/>
    <property type="match status" value="1"/>
</dbReference>
<accession>A0ABU6TE37</accession>
<dbReference type="InterPro" id="IPR017887">
    <property type="entry name" value="TF_TCP_subgr"/>
</dbReference>
<dbReference type="PANTHER" id="PTHR31072:SF91">
    <property type="entry name" value="TRANSCRIPTION FACTOR TCP6"/>
    <property type="match status" value="1"/>
</dbReference>
<keyword evidence="4" id="KW-0804">Transcription</keyword>
<proteinExistence type="predicted"/>
<keyword evidence="3" id="KW-0238">DNA-binding</keyword>
<reference evidence="7 8" key="1">
    <citation type="journal article" date="2023" name="Plants (Basel)">
        <title>Bridging the Gap: Combining Genomics and Transcriptomics Approaches to Understand Stylosanthes scabra, an Orphan Legume from the Brazilian Caatinga.</title>
        <authorList>
            <person name="Ferreira-Neto J.R.C."/>
            <person name="da Silva M.D."/>
            <person name="Binneck E."/>
            <person name="de Melo N.F."/>
            <person name="da Silva R.H."/>
            <person name="de Melo A.L.T.M."/>
            <person name="Pandolfi V."/>
            <person name="Bustamante F.O."/>
            <person name="Brasileiro-Vidal A.C."/>
            <person name="Benko-Iseppon A.M."/>
        </authorList>
    </citation>
    <scope>NUCLEOTIDE SEQUENCE [LARGE SCALE GENOMIC DNA]</scope>
    <source>
        <tissue evidence="7">Leaves</tissue>
    </source>
</reference>
<dbReference type="Pfam" id="PF03634">
    <property type="entry name" value="TCP"/>
    <property type="match status" value="1"/>
</dbReference>
<evidence type="ECO:0000256" key="5">
    <source>
        <dbReference type="ARBA" id="ARBA00023242"/>
    </source>
</evidence>
<comment type="subcellular location">
    <subcellularLocation>
        <location evidence="1">Nucleus</location>
    </subcellularLocation>
</comment>
<evidence type="ECO:0000256" key="2">
    <source>
        <dbReference type="ARBA" id="ARBA00023015"/>
    </source>
</evidence>